<dbReference type="PANTHER" id="PTHR11662:SF399">
    <property type="entry name" value="FI19708P1-RELATED"/>
    <property type="match status" value="1"/>
</dbReference>
<feature type="transmembrane region" description="Helical" evidence="5">
    <location>
        <begin position="342"/>
        <end position="362"/>
    </location>
</feature>
<dbReference type="GO" id="GO:0016020">
    <property type="term" value="C:membrane"/>
    <property type="evidence" value="ECO:0007669"/>
    <property type="project" value="UniProtKB-SubCell"/>
</dbReference>
<comment type="caution">
    <text evidence="7">The sequence shown here is derived from an EMBL/GenBank/DDBJ whole genome shotgun (WGS) entry which is preliminary data.</text>
</comment>
<organism evidence="7 8">
    <name type="scientific">Caballeronia sordidicola</name>
    <name type="common">Burkholderia sordidicola</name>
    <dbReference type="NCBI Taxonomy" id="196367"/>
    <lineage>
        <taxon>Bacteria</taxon>
        <taxon>Pseudomonadati</taxon>
        <taxon>Pseudomonadota</taxon>
        <taxon>Betaproteobacteria</taxon>
        <taxon>Burkholderiales</taxon>
        <taxon>Burkholderiaceae</taxon>
        <taxon>Caballeronia</taxon>
    </lineage>
</organism>
<evidence type="ECO:0000313" key="8">
    <source>
        <dbReference type="Proteomes" id="UP000195221"/>
    </source>
</evidence>
<keyword evidence="4 5" id="KW-0472">Membrane</keyword>
<proteinExistence type="predicted"/>
<keyword evidence="2 5" id="KW-0812">Transmembrane</keyword>
<feature type="transmembrane region" description="Helical" evidence="5">
    <location>
        <begin position="374"/>
        <end position="396"/>
    </location>
</feature>
<dbReference type="AlphaFoldDB" id="A0A242MA41"/>
<dbReference type="PROSITE" id="PS50850">
    <property type="entry name" value="MFS"/>
    <property type="match status" value="1"/>
</dbReference>
<accession>A0A242MA41</accession>
<feature type="domain" description="Major facilitator superfamily (MFS) profile" evidence="6">
    <location>
        <begin position="35"/>
        <end position="436"/>
    </location>
</feature>
<feature type="transmembrane region" description="Helical" evidence="5">
    <location>
        <begin position="162"/>
        <end position="183"/>
    </location>
</feature>
<evidence type="ECO:0000256" key="2">
    <source>
        <dbReference type="ARBA" id="ARBA00022692"/>
    </source>
</evidence>
<evidence type="ECO:0000256" key="3">
    <source>
        <dbReference type="ARBA" id="ARBA00022989"/>
    </source>
</evidence>
<dbReference type="Gene3D" id="1.20.1250.20">
    <property type="entry name" value="MFS general substrate transporter like domains"/>
    <property type="match status" value="2"/>
</dbReference>
<dbReference type="InterPro" id="IPR036259">
    <property type="entry name" value="MFS_trans_sf"/>
</dbReference>
<evidence type="ECO:0000259" key="6">
    <source>
        <dbReference type="PROSITE" id="PS50850"/>
    </source>
</evidence>
<reference evidence="7 8" key="1">
    <citation type="submission" date="2017-03" db="EMBL/GenBank/DDBJ databases">
        <title>Genome analysis of strain PAMC 26577.</title>
        <authorList>
            <person name="Oh H.-M."/>
            <person name="Yang J.-A."/>
        </authorList>
    </citation>
    <scope>NUCLEOTIDE SEQUENCE [LARGE SCALE GENOMIC DNA]</scope>
    <source>
        <strain evidence="7 8">PAMC 26577</strain>
    </source>
</reference>
<dbReference type="InterPro" id="IPR020846">
    <property type="entry name" value="MFS_dom"/>
</dbReference>
<dbReference type="SUPFAM" id="SSF103473">
    <property type="entry name" value="MFS general substrate transporter"/>
    <property type="match status" value="1"/>
</dbReference>
<dbReference type="GO" id="GO:0022857">
    <property type="term" value="F:transmembrane transporter activity"/>
    <property type="evidence" value="ECO:0007669"/>
    <property type="project" value="InterPro"/>
</dbReference>
<keyword evidence="3 5" id="KW-1133">Transmembrane helix</keyword>
<feature type="transmembrane region" description="Helical" evidence="5">
    <location>
        <begin position="70"/>
        <end position="93"/>
    </location>
</feature>
<feature type="transmembrane region" description="Helical" evidence="5">
    <location>
        <begin position="408"/>
        <end position="429"/>
    </location>
</feature>
<feature type="transmembrane region" description="Helical" evidence="5">
    <location>
        <begin position="100"/>
        <end position="122"/>
    </location>
</feature>
<dbReference type="PANTHER" id="PTHR11662">
    <property type="entry name" value="SOLUTE CARRIER FAMILY 17"/>
    <property type="match status" value="1"/>
</dbReference>
<dbReference type="Pfam" id="PF07690">
    <property type="entry name" value="MFS_1"/>
    <property type="match status" value="1"/>
</dbReference>
<protein>
    <submittedName>
        <fullName evidence="7">Putative 2-ketogluconate transporter, ACS family-MFS superfamily</fullName>
    </submittedName>
</protein>
<evidence type="ECO:0000313" key="7">
    <source>
        <dbReference type="EMBL" id="OTP67772.1"/>
    </source>
</evidence>
<evidence type="ECO:0000256" key="1">
    <source>
        <dbReference type="ARBA" id="ARBA00004141"/>
    </source>
</evidence>
<feature type="transmembrane region" description="Helical" evidence="5">
    <location>
        <begin position="249"/>
        <end position="271"/>
    </location>
</feature>
<dbReference type="InterPro" id="IPR011701">
    <property type="entry name" value="MFS"/>
</dbReference>
<feature type="transmembrane region" description="Helical" evidence="5">
    <location>
        <begin position="128"/>
        <end position="150"/>
    </location>
</feature>
<dbReference type="InterPro" id="IPR050382">
    <property type="entry name" value="MFS_Na/Anion_cotransporter"/>
</dbReference>
<sequence>MANTFAKTASADLASPGMQVAESGKPIPRARWIRMGTLIFLAYLGCYVDRSNISVAAPEMVRQFGMTGVVTGFLLAAFFWGYVVMQIPGGWLANRFGPKWVIVTSLAVVGVTGIASGLATTYDQIVGIRFVMGVAEGVIWPSFATIIMRWFPSAERSRAVNLAQYVLPLSSALMAPIAGALIHLTDWRMMFIVQGIPVLALALAWAWLGSSAPEHDNRISGEERRMILASREVETSAPAPFSAVLRRPLILGLGVAYFLWLTGLYGFGLWLPALIKQLSATGIANVAVLTAIPFAFAALGLYVNTRWSSRARHADNWHFIVPLVVGGIAILVQPLIRDNLFVSMTMLVVTGICLYSGIGIWWSWTLSLVPRNQIGSSAGLVNFIGNWGGAVGPILVGWAARGGNAGSGFYVAGYALLGSAALNGFLWMASLRSRSETLR</sequence>
<gene>
    <name evidence="7" type="ORF">PAMC26577_35910</name>
</gene>
<dbReference type="EMBL" id="NBTZ01000148">
    <property type="protein sequence ID" value="OTP67772.1"/>
    <property type="molecule type" value="Genomic_DNA"/>
</dbReference>
<evidence type="ECO:0000256" key="5">
    <source>
        <dbReference type="SAM" id="Phobius"/>
    </source>
</evidence>
<name>A0A242MA41_CABSO</name>
<comment type="subcellular location">
    <subcellularLocation>
        <location evidence="1">Membrane</location>
        <topology evidence="1">Multi-pass membrane protein</topology>
    </subcellularLocation>
</comment>
<dbReference type="Proteomes" id="UP000195221">
    <property type="component" value="Unassembled WGS sequence"/>
</dbReference>
<evidence type="ECO:0000256" key="4">
    <source>
        <dbReference type="ARBA" id="ARBA00023136"/>
    </source>
</evidence>
<feature type="transmembrane region" description="Helical" evidence="5">
    <location>
        <begin position="316"/>
        <end position="336"/>
    </location>
</feature>
<feature type="transmembrane region" description="Helical" evidence="5">
    <location>
        <begin position="283"/>
        <end position="304"/>
    </location>
</feature>
<dbReference type="RefSeq" id="WP_062167535.1">
    <property type="nucleotide sequence ID" value="NZ_MSRG01000025.1"/>
</dbReference>
<dbReference type="CDD" id="cd17319">
    <property type="entry name" value="MFS_ExuT_GudP_like"/>
    <property type="match status" value="1"/>
</dbReference>